<sequence>MNSLSSAPALHLNPQRISPPLYPQTTPLQPLASVQSAAIAQQAPSSAAPAGGALANALADRHNLRTLGQQLNETAKSLGPQATPQAVRTALKTSTMQAHPASAFPPPGDSPLTLEAFITTYGLSLPTDHFSLVALADAVLDRAREHPLGNFGGSLSWPLELSVQAQRTVLASARDYAMRHPNPPRMGPSLGILEYLNSNQPLSAQAMDDPANALETLLSTPRAQAMGQALQTQLNGIATATSASDYVLAAINLVLDPQSLDAPAWNKVADFDLTQTEHWGKPASAIRDGLSAHLVEQGDATPAMAKVAAHLLLARKAPELLIKDIPDSVTYGSPAWVSLSVAAATIEAQTPGKVPNMTFTQVMMEAESAGLQDLTVTQQAQSDALRVWGLVSGTLSAQEADRYGPADKQKVRSAFNAQANERLEASVQIDTEIPSRRAIALAKLKERFGEDVPFEEKLLTVKATTQPHDEPLYNPNRAPAGRHSLLDIAMSGLHAYQWESEDPRVIEATRGKSLAFDVNSVFNEQFAHAVDLRKKGIATTVKQLIARLPLEDRQTLEYAKLEFYQNPTYRLSTGFTGRTLERKNPKLLIKATSADGEKVYEIDLKQGAISRVRDTVLTQPRPRNGSLVYPIEPFTPAHVSQSALDLNKGVSTPLPIPASFSSARTQAIADVFVEHLDIDGEDAVKRAKGTTRHDQHVENEWKLADFFLDLVPLRSAIVNFRDGNYLEGTFDLGMDIFGFVTGAAGAASRVTKVAASAANTTRKAAKVAKILGTTVVSELNPLSGVGSLVEEGSRLIGNGVKRVRGASGGYDLTKRVSAEHGPVTYGTFKIDDHVYEADTIVSNGQRYAYDPAKAMPYGPPLEGFNPLDTLAPVHPPKHFHGHRNNLVGTDGRPVRPRKPLPSGDYVESMRGRLEADHFKPDTKAETVRRFNEQMAEYYEAIDQNGLPPRPAIPHVPKQVPASELLTETLKVSPGVVLGESHSQMASFRVLYDNVTTLKGAGVTKVYFEGLIDMPQGLMDDGIGLLGRSRQPRTHPTFEQLCKKLKAHGIEVLPLDHYYLTRHKDLRGVNLATTAGNGSTTRLREFNYYAAETIQANSGTEKWVALVGNAHMNTSEGIPGLAELTGSIGVGVSNNSHVTSQIGLKVKGHTPDPALPLRPEDAPGDLQIFVKP</sequence>
<feature type="region of interest" description="Disordered" evidence="1">
    <location>
        <begin position="1"/>
        <end position="24"/>
    </location>
</feature>
<protein>
    <submittedName>
        <fullName evidence="2">Membrane-targeted effector domain-containing toxin</fullName>
    </submittedName>
</protein>
<dbReference type="EMBL" id="JAEILH010000067">
    <property type="protein sequence ID" value="MBI6628013.1"/>
    <property type="molecule type" value="Genomic_DNA"/>
</dbReference>
<comment type="caution">
    <text evidence="2">The sequence shown here is derived from an EMBL/GenBank/DDBJ whole genome shotgun (WGS) entry which is preliminary data.</text>
</comment>
<evidence type="ECO:0000313" key="2">
    <source>
        <dbReference type="EMBL" id="MBI6628013.1"/>
    </source>
</evidence>
<dbReference type="Proteomes" id="UP000645865">
    <property type="component" value="Unassembled WGS sequence"/>
</dbReference>
<dbReference type="SUPFAM" id="SSF159501">
    <property type="entry name" value="EreA/ChaN-like"/>
    <property type="match status" value="1"/>
</dbReference>
<reference evidence="2" key="1">
    <citation type="submission" date="2020-12" db="EMBL/GenBank/DDBJ databases">
        <title>Comparative genomic insights into the epidemiology and virulence of plant pathogenic Pseudomonads from Turkey.</title>
        <authorList>
            <person name="Dillon M."/>
            <person name="Ruiz-Bedoya T."/>
            <person name="Bendalovic-Torma C."/>
            <person name="Guttman K.M."/>
            <person name="Kwak H."/>
            <person name="Middleton M.A."/>
            <person name="Wang P.W."/>
            <person name="Horuz S."/>
            <person name="Aysan Y."/>
            <person name="Guttman D.S."/>
        </authorList>
    </citation>
    <scope>NUCLEOTIDE SEQUENCE</scope>
    <source>
        <strain evidence="2">S5_IA_3a</strain>
    </source>
</reference>
<evidence type="ECO:0000256" key="1">
    <source>
        <dbReference type="SAM" id="MobiDB-lite"/>
    </source>
</evidence>
<evidence type="ECO:0000313" key="3">
    <source>
        <dbReference type="Proteomes" id="UP000645865"/>
    </source>
</evidence>
<dbReference type="Gene3D" id="3.40.50.11550">
    <property type="match status" value="1"/>
</dbReference>
<name>A0A8I1E9X8_9PSED</name>
<dbReference type="CDD" id="cd14729">
    <property type="entry name" value="RtxA-like"/>
    <property type="match status" value="1"/>
</dbReference>
<accession>A0A8I1E9X8</accession>
<gene>
    <name evidence="2" type="ORF">YA0853_30825</name>
</gene>
<proteinExistence type="predicted"/>
<dbReference type="RefSeq" id="WP_169902626.1">
    <property type="nucleotide sequence ID" value="NZ_JAAQXE010000003.1"/>
</dbReference>
<dbReference type="AlphaFoldDB" id="A0A8I1E9X8"/>
<feature type="region of interest" description="Disordered" evidence="1">
    <location>
        <begin position="881"/>
        <end position="905"/>
    </location>
</feature>
<organism evidence="2 3">
    <name type="scientific">Pseudomonas rhodesiae</name>
    <dbReference type="NCBI Taxonomy" id="76760"/>
    <lineage>
        <taxon>Bacteria</taxon>
        <taxon>Pseudomonadati</taxon>
        <taxon>Pseudomonadota</taxon>
        <taxon>Gammaproteobacteria</taxon>
        <taxon>Pseudomonadales</taxon>
        <taxon>Pseudomonadaceae</taxon>
        <taxon>Pseudomonas</taxon>
    </lineage>
</organism>